<proteinExistence type="predicted"/>
<comment type="caution">
    <text evidence="4">The sequence shown here is derived from an EMBL/GenBank/DDBJ whole genome shotgun (WGS) entry which is preliminary data.</text>
</comment>
<keyword evidence="1" id="KW-0808">Transferase</keyword>
<dbReference type="Proteomes" id="UP000727993">
    <property type="component" value="Unassembled WGS sequence"/>
</dbReference>
<evidence type="ECO:0000259" key="3">
    <source>
        <dbReference type="SMART" id="SM00563"/>
    </source>
</evidence>
<dbReference type="AlphaFoldDB" id="A0A936NCR2"/>
<name>A0A936NCR2_9ACTN</name>
<dbReference type="Pfam" id="PF01553">
    <property type="entry name" value="Acyltransferase"/>
    <property type="match status" value="1"/>
</dbReference>
<dbReference type="EMBL" id="JADJZA010000003">
    <property type="protein sequence ID" value="MBK9296646.1"/>
    <property type="molecule type" value="Genomic_DNA"/>
</dbReference>
<evidence type="ECO:0000256" key="2">
    <source>
        <dbReference type="ARBA" id="ARBA00023315"/>
    </source>
</evidence>
<evidence type="ECO:0000313" key="4">
    <source>
        <dbReference type="EMBL" id="MBK9296646.1"/>
    </source>
</evidence>
<protein>
    <submittedName>
        <fullName evidence="4">1-acyl-sn-glycerol-3-phosphate acyltransferase</fullName>
    </submittedName>
</protein>
<gene>
    <name evidence="4" type="ORF">IPN02_07330</name>
</gene>
<evidence type="ECO:0000256" key="1">
    <source>
        <dbReference type="ARBA" id="ARBA00022679"/>
    </source>
</evidence>
<keyword evidence="2 4" id="KW-0012">Acyltransferase</keyword>
<dbReference type="PANTHER" id="PTHR10434">
    <property type="entry name" value="1-ACYL-SN-GLYCEROL-3-PHOSPHATE ACYLTRANSFERASE"/>
    <property type="match status" value="1"/>
</dbReference>
<dbReference type="GO" id="GO:0006654">
    <property type="term" value="P:phosphatidic acid biosynthetic process"/>
    <property type="evidence" value="ECO:0007669"/>
    <property type="project" value="TreeGrafter"/>
</dbReference>
<dbReference type="CDD" id="cd07989">
    <property type="entry name" value="LPLAT_AGPAT-like"/>
    <property type="match status" value="1"/>
</dbReference>
<dbReference type="InterPro" id="IPR002123">
    <property type="entry name" value="Plipid/glycerol_acylTrfase"/>
</dbReference>
<dbReference type="GO" id="GO:0003841">
    <property type="term" value="F:1-acylglycerol-3-phosphate O-acyltransferase activity"/>
    <property type="evidence" value="ECO:0007669"/>
    <property type="project" value="TreeGrafter"/>
</dbReference>
<dbReference type="SUPFAM" id="SSF69593">
    <property type="entry name" value="Glycerol-3-phosphate (1)-acyltransferase"/>
    <property type="match status" value="1"/>
</dbReference>
<sequence length="188" mass="20769">MERLPRTGPYILAPSHRSGMDFLFAAMVTRRRVRWMAKESLWKYPSLGSFVDVMGGFRVNRGTADRHALRVAEAILADGQPLVVFPEGTRRSGEAVEDLFDGAAWLSSRQRVPVVPVGIAGTEEAMSTGTKVPRPGKTVIWIGEPLWPDVPHGGRIPRSNVAAFTERILPELQDVFDRANAHRSLGGR</sequence>
<dbReference type="SMART" id="SM00563">
    <property type="entry name" value="PlsC"/>
    <property type="match status" value="1"/>
</dbReference>
<feature type="domain" description="Phospholipid/glycerol acyltransferase" evidence="3">
    <location>
        <begin position="10"/>
        <end position="122"/>
    </location>
</feature>
<evidence type="ECO:0000313" key="5">
    <source>
        <dbReference type="Proteomes" id="UP000727993"/>
    </source>
</evidence>
<dbReference type="PANTHER" id="PTHR10434:SF11">
    <property type="entry name" value="1-ACYL-SN-GLYCEROL-3-PHOSPHATE ACYLTRANSFERASE"/>
    <property type="match status" value="1"/>
</dbReference>
<accession>A0A936NCR2</accession>
<reference evidence="4 5" key="1">
    <citation type="submission" date="2020-10" db="EMBL/GenBank/DDBJ databases">
        <title>Connecting structure to function with the recovery of over 1000 high-quality activated sludge metagenome-assembled genomes encoding full-length rRNA genes using long-read sequencing.</title>
        <authorList>
            <person name="Singleton C.M."/>
            <person name="Petriglieri F."/>
            <person name="Kristensen J.M."/>
            <person name="Kirkegaard R.H."/>
            <person name="Michaelsen T.Y."/>
            <person name="Andersen M.H."/>
            <person name="Karst S.M."/>
            <person name="Dueholm M.S."/>
            <person name="Nielsen P.H."/>
            <person name="Albertsen M."/>
        </authorList>
    </citation>
    <scope>NUCLEOTIDE SEQUENCE [LARGE SCALE GENOMIC DNA]</scope>
    <source>
        <strain evidence="4">Lyne_18-Q3-R50-59_MAXAC.006</strain>
    </source>
</reference>
<organism evidence="4 5">
    <name type="scientific">Candidatus Neomicrothrix subdominans</name>
    <dbReference type="NCBI Taxonomy" id="2954438"/>
    <lineage>
        <taxon>Bacteria</taxon>
        <taxon>Bacillati</taxon>
        <taxon>Actinomycetota</taxon>
        <taxon>Acidimicrobiia</taxon>
        <taxon>Acidimicrobiales</taxon>
        <taxon>Microthrixaceae</taxon>
        <taxon>Candidatus Neomicrothrix</taxon>
    </lineage>
</organism>